<feature type="transmembrane region" description="Helical" evidence="2">
    <location>
        <begin position="48"/>
        <end position="66"/>
    </location>
</feature>
<keyword evidence="2" id="KW-0812">Transmembrane</keyword>
<dbReference type="Pfam" id="PF05569">
    <property type="entry name" value="Peptidase_M56"/>
    <property type="match status" value="1"/>
</dbReference>
<reference evidence="4" key="1">
    <citation type="submission" date="2018-09" db="EMBL/GenBank/DDBJ databases">
        <title>Murine metabolic-syndrome-specific gut microbial biobank.</title>
        <authorList>
            <person name="Liu C."/>
        </authorList>
    </citation>
    <scope>NUCLEOTIDE SEQUENCE</scope>
    <source>
        <strain evidence="4">D42-62</strain>
    </source>
</reference>
<dbReference type="PANTHER" id="PTHR34978">
    <property type="entry name" value="POSSIBLE SENSOR-TRANSDUCER PROTEIN BLAR"/>
    <property type="match status" value="1"/>
</dbReference>
<gene>
    <name evidence="4" type="ORF">D5281_11880</name>
</gene>
<evidence type="ECO:0000256" key="1">
    <source>
        <dbReference type="SAM" id="MobiDB-lite"/>
    </source>
</evidence>
<name>A0A9X5BGB0_9FIRM</name>
<evidence type="ECO:0000313" key="4">
    <source>
        <dbReference type="EMBL" id="NBJ93273.1"/>
    </source>
</evidence>
<dbReference type="CDD" id="cd07341">
    <property type="entry name" value="M56_BlaR1_MecR1_like"/>
    <property type="match status" value="1"/>
</dbReference>
<organism evidence="4 5">
    <name type="scientific">Parablautia muri</name>
    <dbReference type="NCBI Taxonomy" id="2320879"/>
    <lineage>
        <taxon>Bacteria</taxon>
        <taxon>Bacillati</taxon>
        <taxon>Bacillota</taxon>
        <taxon>Clostridia</taxon>
        <taxon>Lachnospirales</taxon>
        <taxon>Lachnospiraceae</taxon>
        <taxon>Parablautia</taxon>
    </lineage>
</organism>
<keyword evidence="2" id="KW-0472">Membrane</keyword>
<keyword evidence="5" id="KW-1185">Reference proteome</keyword>
<feature type="transmembrane region" description="Helical" evidence="2">
    <location>
        <begin position="135"/>
        <end position="157"/>
    </location>
</feature>
<dbReference type="Proteomes" id="UP001154420">
    <property type="component" value="Unassembled WGS sequence"/>
</dbReference>
<evidence type="ECO:0000256" key="2">
    <source>
        <dbReference type="SAM" id="Phobius"/>
    </source>
</evidence>
<comment type="caution">
    <text evidence="4">The sequence shown here is derived from an EMBL/GenBank/DDBJ whole genome shotgun (WGS) entry which is preliminary data.</text>
</comment>
<accession>A0A9X5BGB0</accession>
<keyword evidence="2" id="KW-1133">Transmembrane helix</keyword>
<feature type="region of interest" description="Disordered" evidence="1">
    <location>
        <begin position="358"/>
        <end position="403"/>
    </location>
</feature>
<protein>
    <recommendedName>
        <fullName evidence="3">Peptidase M56 domain-containing protein</fullName>
    </recommendedName>
</protein>
<evidence type="ECO:0000313" key="5">
    <source>
        <dbReference type="Proteomes" id="UP001154420"/>
    </source>
</evidence>
<dbReference type="PANTHER" id="PTHR34978:SF3">
    <property type="entry name" value="SLR0241 PROTEIN"/>
    <property type="match status" value="1"/>
</dbReference>
<proteinExistence type="predicted"/>
<feature type="transmembrane region" description="Helical" evidence="2">
    <location>
        <begin position="20"/>
        <end position="41"/>
    </location>
</feature>
<sequence length="632" mass="71827">MGYPVERNGGFVMESVFTGILSTSIAAGFMVLAIVLVRIFFRKMPKNFRCLLWTLVGVRLLFPFSIESAFGVVPRVEIEQGSALSGQFYPGMLSEDMQPGQMENFGTKEQTQTENLNGDKEIRAEKFMEGDKKVLLLKAGALCWILGVFFWLGYFFLTWCRIRDQLKTAVPEENMGTKIYRSERIVTPFLFGIIHPRIYIPMHIDGENLPYIIRHECAHKKRKDYLIKPAAFMLLCIHWFNPCVWLAYKLMCRDIELACDELVIRKFTVQEKKAYSTALLSCSISQRKIVACQAFFGESGIKERVKNVFSYKKPAFLAVVLSVLVCLLVSLCFMTTRKEGAKSGTGLSMFQANGEAKISDSQPKGADMEENQETEGQANGADATGGFHESGSKNSVQEDRTNAGLQERTEFVKQWVRAFCNRDGEKIYDMYSEEYKQNATESEMMPTAENEYSFGWSSPWPVDGNLASIVELTEDHAEILYYAWVSDPHVSVWRQSLSYHMEDDKWLIDQVDTEMMEYICVLEEYEKAYPEGQINDTPMDYMKNGMGETLNNNALLSSTTIYQPLFKPDTAAVYLLNLLQNEGKVEVKADVDENGGKAKVTVEFKEDGNRVEVLMVQPYGENGIWVPQTYEG</sequence>
<evidence type="ECO:0000259" key="3">
    <source>
        <dbReference type="Pfam" id="PF05569"/>
    </source>
</evidence>
<dbReference type="InterPro" id="IPR008756">
    <property type="entry name" value="Peptidase_M56"/>
</dbReference>
<dbReference type="InterPro" id="IPR052173">
    <property type="entry name" value="Beta-lactam_resp_regulator"/>
</dbReference>
<dbReference type="AlphaFoldDB" id="A0A9X5BGB0"/>
<feature type="domain" description="Peptidase M56" evidence="3">
    <location>
        <begin position="20"/>
        <end position="307"/>
    </location>
</feature>
<dbReference type="EMBL" id="QZDT01000017">
    <property type="protein sequence ID" value="NBJ93273.1"/>
    <property type="molecule type" value="Genomic_DNA"/>
</dbReference>
<feature type="transmembrane region" description="Helical" evidence="2">
    <location>
        <begin position="315"/>
        <end position="334"/>
    </location>
</feature>